<evidence type="ECO:0000313" key="2">
    <source>
        <dbReference type="EMBL" id="EOQ87580.1"/>
    </source>
</evidence>
<dbReference type="STRING" id="1249483.LEP1GSC202_0313"/>
<dbReference type="RefSeq" id="WP_015678743.1">
    <property type="nucleotide sequence ID" value="NZ_AOGX02000034.1"/>
</dbReference>
<dbReference type="AlphaFoldDB" id="A0A5E8HAB2"/>
<dbReference type="SUPFAM" id="SSF52200">
    <property type="entry name" value="Toll/Interleukin receptor TIR domain"/>
    <property type="match status" value="1"/>
</dbReference>
<dbReference type="EMBL" id="AOGX02000034">
    <property type="protein sequence ID" value="EOQ87580.1"/>
    <property type="molecule type" value="Genomic_DNA"/>
</dbReference>
<protein>
    <submittedName>
        <fullName evidence="2">SEFIR domain protein</fullName>
    </submittedName>
</protein>
<evidence type="ECO:0000313" key="3">
    <source>
        <dbReference type="Proteomes" id="UP000013996"/>
    </source>
</evidence>
<reference evidence="2 3" key="1">
    <citation type="submission" date="2013-04" db="EMBL/GenBank/DDBJ databases">
        <authorList>
            <person name="Harkins D.M."/>
            <person name="Durkin A.S."/>
            <person name="Brinkac L.M."/>
            <person name="Haft D.H."/>
            <person name="Selengut J.D."/>
            <person name="Sanka R."/>
            <person name="DePew J."/>
            <person name="Purushe J."/>
            <person name="Hartskeerl R.A."/>
            <person name="Ahmed A."/>
            <person name="van der Linden H."/>
            <person name="Goris M.G.A."/>
            <person name="Vinetz J.M."/>
            <person name="Sutton G.G."/>
            <person name="Nierman W.C."/>
            <person name="Fouts D.E."/>
        </authorList>
    </citation>
    <scope>NUCLEOTIDE SEQUENCE [LARGE SCALE GENOMIC DNA]</scope>
    <source>
        <strain evidence="2 3">Sao Paulo</strain>
    </source>
</reference>
<dbReference type="PROSITE" id="PS51534">
    <property type="entry name" value="SEFIR"/>
    <property type="match status" value="1"/>
</dbReference>
<evidence type="ECO:0000259" key="1">
    <source>
        <dbReference type="PROSITE" id="PS51534"/>
    </source>
</evidence>
<name>A0A5E8HAB2_9LEPT</name>
<accession>A0A5E8HAB2</accession>
<dbReference type="InterPro" id="IPR035897">
    <property type="entry name" value="Toll_tir_struct_dom_sf"/>
</dbReference>
<proteinExistence type="predicted"/>
<dbReference type="Pfam" id="PF08357">
    <property type="entry name" value="SEFIR"/>
    <property type="match status" value="1"/>
</dbReference>
<sequence>MKKTFISYTHDSEEYKIKVKNFADFLISNEIDCELDQYTVFPIEGWTKWMIDRISEANFVLVVCSEKYQRKAEENTDQASGGTWEGSIVRRDLFSLGNLNRKFIPICFGSGNRKFMPNFLSDFTCFNVENQNELESLLDLIKKDLFTRKPSIDGLSKTFEFDKKKEIEGVGEVISENQFLLISTKGISRVLEFNQITNDKNLEITAKITNPSDSSFLQDLKSDRRGIVVTFGFSSYIVTLLECIQKIENGEETYKLTFEIRDASRLATITDMGLEGYTTEEIAEIRVKRILLNRHFHSIDDEDFKKILEDAVFSGVGTPMRADKSPIPEILKEIESFDKFRVFARLYCVTLLIHSIAITSINKLIFSKEAEDIVVDFEGIRDKQYTNLKPQLIKFKESVLLN</sequence>
<feature type="domain" description="SEFIR" evidence="1">
    <location>
        <begin position="1"/>
        <end position="137"/>
    </location>
</feature>
<dbReference type="InterPro" id="IPR013568">
    <property type="entry name" value="SEFIR_dom"/>
</dbReference>
<dbReference type="Gene3D" id="3.40.50.10140">
    <property type="entry name" value="Toll/interleukin-1 receptor homology (TIR) domain"/>
    <property type="match status" value="1"/>
</dbReference>
<gene>
    <name evidence="2" type="ORF">LEP1GSC202_0313</name>
</gene>
<comment type="caution">
    <text evidence="2">The sequence shown here is derived from an EMBL/GenBank/DDBJ whole genome shotgun (WGS) entry which is preliminary data.</text>
</comment>
<dbReference type="Proteomes" id="UP000013996">
    <property type="component" value="Unassembled WGS sequence"/>
</dbReference>
<organism evidence="2 3">
    <name type="scientific">Leptospira yanagawae serovar Saopaulo str. Sao Paulo = ATCC 700523</name>
    <dbReference type="NCBI Taxonomy" id="1249483"/>
    <lineage>
        <taxon>Bacteria</taxon>
        <taxon>Pseudomonadati</taxon>
        <taxon>Spirochaetota</taxon>
        <taxon>Spirochaetia</taxon>
        <taxon>Leptospirales</taxon>
        <taxon>Leptospiraceae</taxon>
        <taxon>Leptospira</taxon>
    </lineage>
</organism>
<dbReference type="OrthoDB" id="5149141at2"/>